<feature type="region of interest" description="Disordered" evidence="1">
    <location>
        <begin position="219"/>
        <end position="249"/>
    </location>
</feature>
<protein>
    <submittedName>
        <fullName evidence="2">Uncharacterized protein</fullName>
    </submittedName>
</protein>
<dbReference type="SUPFAM" id="SSF49503">
    <property type="entry name" value="Cupredoxins"/>
    <property type="match status" value="1"/>
</dbReference>
<dbReference type="Proteomes" id="UP000006352">
    <property type="component" value="Unassembled WGS sequence"/>
</dbReference>
<reference evidence="2 3" key="1">
    <citation type="journal article" date="2012" name="Appl. Environ. Microbiol.">
        <title>Short-read sequencing for genomic analysis of the brown rot fungus Fibroporia radiculosa.</title>
        <authorList>
            <person name="Tang J.D."/>
            <person name="Perkins A.D."/>
            <person name="Sonstegard T.S."/>
            <person name="Schroeder S.G."/>
            <person name="Burgess S.C."/>
            <person name="Diehl S.V."/>
        </authorList>
    </citation>
    <scope>NUCLEOTIDE SEQUENCE [LARGE SCALE GENOMIC DNA]</scope>
    <source>
        <strain evidence="2 3">TFFH 294</strain>
    </source>
</reference>
<dbReference type="Gene3D" id="2.60.40.420">
    <property type="entry name" value="Cupredoxins - blue copper proteins"/>
    <property type="match status" value="1"/>
</dbReference>
<dbReference type="HOGENOM" id="CLU_053381_6_0_1"/>
<name>J4HYJ8_9APHY</name>
<evidence type="ECO:0000313" key="2">
    <source>
        <dbReference type="EMBL" id="CCM03922.1"/>
    </source>
</evidence>
<dbReference type="InParanoid" id="J4HYJ8"/>
<proteinExistence type="predicted"/>
<feature type="compositionally biased region" description="Low complexity" evidence="1">
    <location>
        <begin position="219"/>
        <end position="230"/>
    </location>
</feature>
<accession>J4HYJ8</accession>
<dbReference type="RefSeq" id="XP_012183205.1">
    <property type="nucleotide sequence ID" value="XM_012327815.1"/>
</dbReference>
<evidence type="ECO:0000313" key="3">
    <source>
        <dbReference type="Proteomes" id="UP000006352"/>
    </source>
</evidence>
<dbReference type="GeneID" id="24098833"/>
<sequence length="271" mass="27529">MAVGEGKVLFDGNLSSAVYYLASPSPALVTLLPQASPPLPLLTHPVVSLELFSSKDARFLLAATTAAFAQTTTTTSAAAGQTYVITVGHNTTSNASLVFQPQEVHAELGDTVLFNFTDGNHTAIQSTFSEPCIPAHQTNITINGFDSGFRDAGNGTAITILSVPILAENVNTTMWFFDWNTCAEGGVGVINANDSSTETLAGFERNALRLNGTGYATSTSASATSTPSSGGANGGGSSASPSTTSTTSSAGRNAALGGLAVAPLLLAAFSL</sequence>
<dbReference type="OrthoDB" id="2331100at2759"/>
<dbReference type="InterPro" id="IPR008972">
    <property type="entry name" value="Cupredoxin"/>
</dbReference>
<dbReference type="InterPro" id="IPR052953">
    <property type="entry name" value="Ser-rich/MCO-related"/>
</dbReference>
<keyword evidence="3" id="KW-1185">Reference proteome</keyword>
<organism evidence="2 3">
    <name type="scientific">Fibroporia radiculosa</name>
    <dbReference type="NCBI Taxonomy" id="599839"/>
    <lineage>
        <taxon>Eukaryota</taxon>
        <taxon>Fungi</taxon>
        <taxon>Dikarya</taxon>
        <taxon>Basidiomycota</taxon>
        <taxon>Agaricomycotina</taxon>
        <taxon>Agaricomycetes</taxon>
        <taxon>Polyporales</taxon>
        <taxon>Fibroporiaceae</taxon>
        <taxon>Fibroporia</taxon>
    </lineage>
</organism>
<feature type="compositionally biased region" description="Low complexity" evidence="1">
    <location>
        <begin position="238"/>
        <end position="249"/>
    </location>
</feature>
<dbReference type="EMBL" id="HE797135">
    <property type="protein sequence ID" value="CCM03922.1"/>
    <property type="molecule type" value="Genomic_DNA"/>
</dbReference>
<dbReference type="AlphaFoldDB" id="J4HYJ8"/>
<gene>
    <name evidence="2" type="ORF">FIBRA_06073</name>
</gene>
<evidence type="ECO:0000256" key="1">
    <source>
        <dbReference type="SAM" id="MobiDB-lite"/>
    </source>
</evidence>
<dbReference type="PANTHER" id="PTHR34883:SF17">
    <property type="entry name" value="CUPREDOXIN"/>
    <property type="match status" value="1"/>
</dbReference>
<dbReference type="PANTHER" id="PTHR34883">
    <property type="entry name" value="SERINE-RICH PROTEIN, PUTATIVE-RELATED-RELATED"/>
    <property type="match status" value="1"/>
</dbReference>